<evidence type="ECO:0000313" key="4">
    <source>
        <dbReference type="RefSeq" id="XP_030383476.1"/>
    </source>
</evidence>
<keyword evidence="1" id="KW-0175">Coiled coil</keyword>
<gene>
    <name evidence="4 5" type="primary">LOC115631011</name>
</gene>
<accession>A0A6J2U4C1</accession>
<dbReference type="Pfam" id="PF15934">
    <property type="entry name" value="Yuri_gagarin"/>
    <property type="match status" value="1"/>
</dbReference>
<feature type="compositionally biased region" description="Polar residues" evidence="2">
    <location>
        <begin position="32"/>
        <end position="54"/>
    </location>
</feature>
<dbReference type="OrthoDB" id="6350415at2759"/>
<keyword evidence="4 5" id="KW-0675">Receptor</keyword>
<dbReference type="InterPro" id="IPR031843">
    <property type="entry name" value="Yuri_gagarin"/>
</dbReference>
<dbReference type="RefSeq" id="XP_030383477.1">
    <property type="nucleotide sequence ID" value="XM_030527617.1"/>
</dbReference>
<protein>
    <submittedName>
        <fullName evidence="4 5">Thyroid receptor-interacting protein 11 isoform X1</fullName>
    </submittedName>
</protein>
<evidence type="ECO:0000313" key="5">
    <source>
        <dbReference type="RefSeq" id="XP_030383477.1"/>
    </source>
</evidence>
<dbReference type="AlphaFoldDB" id="A0A6J2U4C1"/>
<feature type="coiled-coil region" evidence="1">
    <location>
        <begin position="625"/>
        <end position="701"/>
    </location>
</feature>
<reference evidence="4 5" key="1">
    <citation type="submission" date="2025-04" db="UniProtKB">
        <authorList>
            <consortium name="RefSeq"/>
        </authorList>
    </citation>
    <scope>IDENTIFICATION</scope>
    <source>
        <strain evidence="4 5">11010-0011.00</strain>
        <tissue evidence="4 5">Whole body</tissue>
    </source>
</reference>
<sequence>MSQRRTGFVLDATSMGLTTANGQHHDEEHQTNNRPTLGSVGSNSGDKPSTSTLFTPHSELQLHQLASGRGGGGGTSENNIIRPHAQCNASTETMSTEYYRGRLQRLKESAGSSGDEALMNYELNSIFLKRLDEIDCLDSNSGGDGGNVATQLRLVTFQEWVDLLLLVNNIIFGNMSALEKDAHSKIVACFQSVRGEQQQALEENRKLRKDICAIIKLVQGAYHKNVWNTDDMYLETLTVNQLLGISRDQSRPESESERIAKCMKSLATEVAAKHDEVCHLQTQMSNLEEVVQTARQKLILKDQCIAQLNQQLLEMHDCMTNMANHTTKETINSLTSEPCHPETCSDNAENFDSEADNDKISNRIFENLESQEQQEVRMQRILSKELDDVFELHNQCKSEAVECYKKRLGLIFTQLSTERNDTLRKLEAIRCQLKDLECNIVQTEPATSSSKTSEGAQLVEVEVVRKRLELLNCCNKELQQKCLRLESQHNVLQTKYESECSLNEKNCAVLKDIADLICKLRSTDFSYDHIYTESSMENPFCSAIMQIYERCEVQTNKSEHDDLRACNERLVCQVESMKSALDDRDKQITKLHSLINGYSDFCENKRLNEEIYVLKKANCNQSHKLREVAALLKNQEDQRLELNNKYEKLSKSFEDQCRELKSANRCAQALQERLGQVEKMQEELVAERNLLREEVVALKSKEAGMMGQERALCDQLKHERLELDKSRKLVRDMQCQLHHQSMQHRQTVCDLNHANEAIRQQLHDLVLDCKQMQLKLKQQTEVTNQQQQIIESFRKWKDAQVRSDEAMRQCVKRAEEHICILLEDNQRLCEEYRRMHQDYCVLEVEMDRVRDCVNSRMAPTPGLSGGAEKTATLNVTDEMAKRLQHLYTTSQRLSEHCRSLSSTFFEYIPEQLQQQSKMAARRATTSQAPQSGVNQSVETDQQR</sequence>
<feature type="coiled-coil region" evidence="1">
    <location>
        <begin position="468"/>
        <end position="495"/>
    </location>
</feature>
<name>A0A6J2U4C1_DROLE</name>
<dbReference type="Proteomes" id="UP000504634">
    <property type="component" value="Unplaced"/>
</dbReference>
<feature type="region of interest" description="Disordered" evidence="2">
    <location>
        <begin position="19"/>
        <end position="54"/>
    </location>
</feature>
<feature type="region of interest" description="Disordered" evidence="2">
    <location>
        <begin position="916"/>
        <end position="943"/>
    </location>
</feature>
<proteinExistence type="predicted"/>
<organism evidence="3 4">
    <name type="scientific">Drosophila lebanonensis</name>
    <name type="common">Fruit fly</name>
    <name type="synonym">Scaptodrosophila lebanonensis</name>
    <dbReference type="NCBI Taxonomy" id="7225"/>
    <lineage>
        <taxon>Eukaryota</taxon>
        <taxon>Metazoa</taxon>
        <taxon>Ecdysozoa</taxon>
        <taxon>Arthropoda</taxon>
        <taxon>Hexapoda</taxon>
        <taxon>Insecta</taxon>
        <taxon>Pterygota</taxon>
        <taxon>Neoptera</taxon>
        <taxon>Endopterygota</taxon>
        <taxon>Diptera</taxon>
        <taxon>Brachycera</taxon>
        <taxon>Muscomorpha</taxon>
        <taxon>Ephydroidea</taxon>
        <taxon>Drosophilidae</taxon>
        <taxon>Scaptodrosophila</taxon>
    </lineage>
</organism>
<evidence type="ECO:0000256" key="2">
    <source>
        <dbReference type="SAM" id="MobiDB-lite"/>
    </source>
</evidence>
<keyword evidence="3" id="KW-1185">Reference proteome</keyword>
<dbReference type="RefSeq" id="XP_030383476.1">
    <property type="nucleotide sequence ID" value="XM_030527616.1"/>
</dbReference>
<evidence type="ECO:0000256" key="1">
    <source>
        <dbReference type="SAM" id="Coils"/>
    </source>
</evidence>
<dbReference type="GeneID" id="115631011"/>
<evidence type="ECO:0000313" key="3">
    <source>
        <dbReference type="Proteomes" id="UP000504634"/>
    </source>
</evidence>